<dbReference type="EMBL" id="UGOG01000001">
    <property type="protein sequence ID" value="STX62508.1"/>
    <property type="molecule type" value="Genomic_DNA"/>
</dbReference>
<proteinExistence type="predicted"/>
<evidence type="ECO:0000256" key="1">
    <source>
        <dbReference type="SAM" id="MobiDB-lite"/>
    </source>
</evidence>
<gene>
    <name evidence="2" type="ORF">Lmor_2351</name>
    <name evidence="3" type="ORF">NCTC12239_01440</name>
</gene>
<feature type="region of interest" description="Disordered" evidence="1">
    <location>
        <begin position="193"/>
        <end position="219"/>
    </location>
</feature>
<feature type="region of interest" description="Disordered" evidence="1">
    <location>
        <begin position="27"/>
        <end position="59"/>
    </location>
</feature>
<accession>A0A378JYM9</accession>
<sequence>MGANMSSNEDKIKKNFQEERLRQEALSREMEQLRLQEERRKAALAAEDEPSPKPQPEEIKLRFNLVPTGGESEDWKKILQDFKKKYPDAVIENNVLIFPTKDDAIAFFTAQANQEPPRKFLVAEIDSAGKPTGFHVFSCGNGTLYQGNLNEIEEQLKQDQQNNPEDPNLKEGLATIARLLNPSKGFKESLIQAKEPEANNLQDEHRAEHNSLLSQRSKS</sequence>
<organism evidence="3 5">
    <name type="scientific">Legionella moravica</name>
    <dbReference type="NCBI Taxonomy" id="39962"/>
    <lineage>
        <taxon>Bacteria</taxon>
        <taxon>Pseudomonadati</taxon>
        <taxon>Pseudomonadota</taxon>
        <taxon>Gammaproteobacteria</taxon>
        <taxon>Legionellales</taxon>
        <taxon>Legionellaceae</taxon>
        <taxon>Legionella</taxon>
    </lineage>
</organism>
<evidence type="ECO:0000313" key="3">
    <source>
        <dbReference type="EMBL" id="STX62508.1"/>
    </source>
</evidence>
<name>A0A378JYM9_9GAMM</name>
<dbReference type="Proteomes" id="UP000254040">
    <property type="component" value="Unassembled WGS sequence"/>
</dbReference>
<reference evidence="2 4" key="1">
    <citation type="submission" date="2015-11" db="EMBL/GenBank/DDBJ databases">
        <title>Genomic analysis of 38 Legionella species identifies large and diverse effector repertoires.</title>
        <authorList>
            <person name="Burstein D."/>
            <person name="Amaro F."/>
            <person name="Zusman T."/>
            <person name="Lifshitz Z."/>
            <person name="Cohen O."/>
            <person name="Gilbert J.A."/>
            <person name="Pupko T."/>
            <person name="Shuman H.A."/>
            <person name="Segal G."/>
        </authorList>
    </citation>
    <scope>NUCLEOTIDE SEQUENCE [LARGE SCALE GENOMIC DNA]</scope>
    <source>
        <strain evidence="2 4">ATCC 43877</strain>
    </source>
</reference>
<dbReference type="EMBL" id="LNYN01000029">
    <property type="protein sequence ID" value="KTD32413.1"/>
    <property type="molecule type" value="Genomic_DNA"/>
</dbReference>
<protein>
    <recommendedName>
        <fullName evidence="6">Dot/Icm secretion system substrate</fullName>
    </recommendedName>
</protein>
<evidence type="ECO:0008006" key="6">
    <source>
        <dbReference type="Google" id="ProtNLM"/>
    </source>
</evidence>
<feature type="compositionally biased region" description="Basic and acidic residues" evidence="1">
    <location>
        <begin position="194"/>
        <end position="209"/>
    </location>
</feature>
<dbReference type="AlphaFoldDB" id="A0A378JYM9"/>
<evidence type="ECO:0000313" key="5">
    <source>
        <dbReference type="Proteomes" id="UP000254040"/>
    </source>
</evidence>
<reference evidence="3 5" key="2">
    <citation type="submission" date="2018-06" db="EMBL/GenBank/DDBJ databases">
        <authorList>
            <consortium name="Pathogen Informatics"/>
            <person name="Doyle S."/>
        </authorList>
    </citation>
    <scope>NUCLEOTIDE SEQUENCE [LARGE SCALE GENOMIC DNA]</scope>
    <source>
        <strain evidence="3 5">NCTC12239</strain>
    </source>
</reference>
<feature type="compositionally biased region" description="Basic and acidic residues" evidence="1">
    <location>
        <begin position="27"/>
        <end position="41"/>
    </location>
</feature>
<dbReference type="Proteomes" id="UP000054985">
    <property type="component" value="Unassembled WGS sequence"/>
</dbReference>
<evidence type="ECO:0000313" key="2">
    <source>
        <dbReference type="EMBL" id="KTD32413.1"/>
    </source>
</evidence>
<keyword evidence="4" id="KW-1185">Reference proteome</keyword>
<evidence type="ECO:0000313" key="4">
    <source>
        <dbReference type="Proteomes" id="UP000054985"/>
    </source>
</evidence>